<evidence type="ECO:0000313" key="3">
    <source>
        <dbReference type="EMBL" id="CAB5065719.1"/>
    </source>
</evidence>
<dbReference type="InterPro" id="IPR052892">
    <property type="entry name" value="NA-targeting_endonuclease"/>
</dbReference>
<proteinExistence type="predicted"/>
<organism evidence="3">
    <name type="scientific">freshwater metagenome</name>
    <dbReference type="NCBI Taxonomy" id="449393"/>
    <lineage>
        <taxon>unclassified sequences</taxon>
        <taxon>metagenomes</taxon>
        <taxon>ecological metagenomes</taxon>
    </lineage>
</organism>
<dbReference type="AlphaFoldDB" id="A0A6J7UI85"/>
<dbReference type="InterPro" id="IPR003615">
    <property type="entry name" value="HNH_nuc"/>
</dbReference>
<dbReference type="EMBL" id="CAFBQU010000023">
    <property type="protein sequence ID" value="CAB5065719.1"/>
    <property type="molecule type" value="Genomic_DNA"/>
</dbReference>
<dbReference type="PANTHER" id="PTHR33877:SF2">
    <property type="entry name" value="OS07G0170200 PROTEIN"/>
    <property type="match status" value="1"/>
</dbReference>
<accession>A0A6J7UI85</accession>
<feature type="domain" description="HNH nuclease" evidence="1">
    <location>
        <begin position="70"/>
        <end position="119"/>
    </location>
</feature>
<dbReference type="SMART" id="SM00507">
    <property type="entry name" value="HNHc"/>
    <property type="match status" value="1"/>
</dbReference>
<name>A0A6J7UI85_9ZZZZ</name>
<gene>
    <name evidence="2" type="ORF">UFOPK4098_00749</name>
    <name evidence="3" type="ORF">UFOPK4347_01002</name>
</gene>
<dbReference type="Gene3D" id="1.10.30.50">
    <property type="match status" value="1"/>
</dbReference>
<dbReference type="PANTHER" id="PTHR33877">
    <property type="entry name" value="SLL1193 PROTEIN"/>
    <property type="match status" value="1"/>
</dbReference>
<dbReference type="Pfam" id="PF14279">
    <property type="entry name" value="HNH_5"/>
    <property type="match status" value="1"/>
</dbReference>
<dbReference type="InterPro" id="IPR029471">
    <property type="entry name" value="HNH_5"/>
</dbReference>
<evidence type="ECO:0000313" key="2">
    <source>
        <dbReference type="EMBL" id="CAB5019105.1"/>
    </source>
</evidence>
<reference evidence="3" key="1">
    <citation type="submission" date="2020-05" db="EMBL/GenBank/DDBJ databases">
        <authorList>
            <person name="Chiriac C."/>
            <person name="Salcher M."/>
            <person name="Ghai R."/>
            <person name="Kavagutti S V."/>
        </authorList>
    </citation>
    <scope>NUCLEOTIDE SEQUENCE</scope>
</reference>
<protein>
    <submittedName>
        <fullName evidence="3">Unannotated protein</fullName>
    </submittedName>
</protein>
<dbReference type="EMBL" id="CAFBPN010000032">
    <property type="protein sequence ID" value="CAB5019105.1"/>
    <property type="molecule type" value="Genomic_DNA"/>
</dbReference>
<evidence type="ECO:0000259" key="1">
    <source>
        <dbReference type="SMART" id="SM00507"/>
    </source>
</evidence>
<sequence length="165" mass="18386">MKSALVLNATFEPLSIVSVRRATCLVLSDKAELIENDGTEMRSERFTLASPLVVRLKYMVKVPYSRHTAMSRRAIMARDGHACQYCGAPADSIDHVLPKSRGGMHVWENVAAACRTCNLRKRDRTPEEAGMPLVAKPYVPRESSWITLSVVTVPDQWKPYLALAS</sequence>
<dbReference type="CDD" id="cd00085">
    <property type="entry name" value="HNHc"/>
    <property type="match status" value="1"/>
</dbReference>